<accession>A0ABR3JLN0</accession>
<organism evidence="3 4">
    <name type="scientific">Hohenbuehelia grisea</name>
    <dbReference type="NCBI Taxonomy" id="104357"/>
    <lineage>
        <taxon>Eukaryota</taxon>
        <taxon>Fungi</taxon>
        <taxon>Dikarya</taxon>
        <taxon>Basidiomycota</taxon>
        <taxon>Agaricomycotina</taxon>
        <taxon>Agaricomycetes</taxon>
        <taxon>Agaricomycetidae</taxon>
        <taxon>Agaricales</taxon>
        <taxon>Pleurotineae</taxon>
        <taxon>Pleurotaceae</taxon>
        <taxon>Hohenbuehelia</taxon>
    </lineage>
</organism>
<evidence type="ECO:0000256" key="1">
    <source>
        <dbReference type="ARBA" id="ARBA00022801"/>
    </source>
</evidence>
<evidence type="ECO:0000313" key="4">
    <source>
        <dbReference type="Proteomes" id="UP001556367"/>
    </source>
</evidence>
<dbReference type="Proteomes" id="UP001556367">
    <property type="component" value="Unassembled WGS sequence"/>
</dbReference>
<dbReference type="SUPFAM" id="SSF53474">
    <property type="entry name" value="alpha/beta-Hydrolases"/>
    <property type="match status" value="1"/>
</dbReference>
<dbReference type="InterPro" id="IPR029058">
    <property type="entry name" value="AB_hydrolase_fold"/>
</dbReference>
<dbReference type="PANTHER" id="PTHR48081">
    <property type="entry name" value="AB HYDROLASE SUPERFAMILY PROTEIN C4A8.06C"/>
    <property type="match status" value="1"/>
</dbReference>
<proteinExistence type="predicted"/>
<dbReference type="Gene3D" id="3.40.50.1820">
    <property type="entry name" value="alpha/beta hydrolase"/>
    <property type="match status" value="1"/>
</dbReference>
<reference evidence="4" key="1">
    <citation type="submission" date="2024-06" db="EMBL/GenBank/DDBJ databases">
        <title>Multi-omics analyses provide insights into the biosynthesis of the anticancer antibiotic pleurotin in Hohenbuehelia grisea.</title>
        <authorList>
            <person name="Weaver J.A."/>
            <person name="Alberti F."/>
        </authorList>
    </citation>
    <scope>NUCLEOTIDE SEQUENCE [LARGE SCALE GENOMIC DNA]</scope>
    <source>
        <strain evidence="4">T-177</strain>
    </source>
</reference>
<evidence type="ECO:0000259" key="2">
    <source>
        <dbReference type="Pfam" id="PF20434"/>
    </source>
</evidence>
<gene>
    <name evidence="3" type="ORF">HGRIS_002774</name>
</gene>
<dbReference type="Pfam" id="PF20434">
    <property type="entry name" value="BD-FAE"/>
    <property type="match status" value="1"/>
</dbReference>
<dbReference type="InterPro" id="IPR049492">
    <property type="entry name" value="BD-FAE-like_dom"/>
</dbReference>
<feature type="domain" description="BD-FAE-like" evidence="2">
    <location>
        <begin position="52"/>
        <end position="141"/>
    </location>
</feature>
<keyword evidence="4" id="KW-1185">Reference proteome</keyword>
<evidence type="ECO:0000313" key="3">
    <source>
        <dbReference type="EMBL" id="KAL0956641.1"/>
    </source>
</evidence>
<comment type="caution">
    <text evidence="3">The sequence shown here is derived from an EMBL/GenBank/DDBJ whole genome shotgun (WGS) entry which is preliminary data.</text>
</comment>
<protein>
    <recommendedName>
        <fullName evidence="2">BD-FAE-like domain-containing protein</fullName>
    </recommendedName>
</protein>
<keyword evidence="1" id="KW-0378">Hydrolase</keyword>
<sequence length="322" mass="35871">MDTIAKIEGVELEQIIKPTIAAFAPVLEEKRQEIQAVPKKTFKYGKTDRHQLDIYFPTTPSRTGKLPILFFIYGGGFTSGDRTLGKHADLVYANVGAFFSERGFVTVVPDYRLVPYVTYPGPAEDVRDAMQWVVEHTAKLASLSVEAPDAGSIFVMAQSVGPVHVSAALWHPGLMSEELKACVKGVIFIGGAYHLHPEGAQTGYEELVDIYWGSDEQAERTAPLTLFNNIPEYELRNVPRILMVESENEPKWAEITGNDFYDAAKARRGVDVSRVWAKGHNHLSVTWCLSSGQAEEWAEEAVIWMRMARITREKVEGNAKGL</sequence>
<dbReference type="InterPro" id="IPR050300">
    <property type="entry name" value="GDXG_lipolytic_enzyme"/>
</dbReference>
<dbReference type="EMBL" id="JASNQZ010000006">
    <property type="protein sequence ID" value="KAL0956641.1"/>
    <property type="molecule type" value="Genomic_DNA"/>
</dbReference>
<name>A0ABR3JLN0_9AGAR</name>